<dbReference type="AlphaFoldDB" id="A0A8H3ET68"/>
<dbReference type="EMBL" id="CAJPDS010000009">
    <property type="protein sequence ID" value="CAF9910949.1"/>
    <property type="molecule type" value="Genomic_DNA"/>
</dbReference>
<dbReference type="Proteomes" id="UP000664521">
    <property type="component" value="Unassembled WGS sequence"/>
</dbReference>
<sequence>MALSNGPSLLTLPPEIRNLIYGELLCIPNATPLSPFNSGPRFHERCSSGGNLMLSGERFPTHSHTNLLLCNHQLYNEFLAFLGTLNGAWEYAKLDCMAISGNLLPTWVIFPAGHTPSIGTLDIDLRVWWINSVDASCIWVTLSSCLDNLLCGLLKFGPTLRSNGHHVSMMSVDLVSIRILLQTHIIEEELGDFDEDSQPDDKIGTEIGIEIEKFLEMKAPWILARHSVKMLRLKLKLGAKLWDSVIVARSRGSAIGNSGV</sequence>
<dbReference type="OrthoDB" id="2823490at2759"/>
<organism evidence="1 2">
    <name type="scientific">Heterodermia speciosa</name>
    <dbReference type="NCBI Taxonomy" id="116794"/>
    <lineage>
        <taxon>Eukaryota</taxon>
        <taxon>Fungi</taxon>
        <taxon>Dikarya</taxon>
        <taxon>Ascomycota</taxon>
        <taxon>Pezizomycotina</taxon>
        <taxon>Lecanoromycetes</taxon>
        <taxon>OSLEUM clade</taxon>
        <taxon>Lecanoromycetidae</taxon>
        <taxon>Caliciales</taxon>
        <taxon>Physciaceae</taxon>
        <taxon>Heterodermia</taxon>
    </lineage>
</organism>
<accession>A0A8H3ET68</accession>
<keyword evidence="2" id="KW-1185">Reference proteome</keyword>
<gene>
    <name evidence="1" type="ORF">HETSPECPRED_010242</name>
</gene>
<comment type="caution">
    <text evidence="1">The sequence shown here is derived from an EMBL/GenBank/DDBJ whole genome shotgun (WGS) entry which is preliminary data.</text>
</comment>
<evidence type="ECO:0000313" key="1">
    <source>
        <dbReference type="EMBL" id="CAF9910949.1"/>
    </source>
</evidence>
<protein>
    <submittedName>
        <fullName evidence="1">Uncharacterized protein</fullName>
    </submittedName>
</protein>
<proteinExistence type="predicted"/>
<reference evidence="1" key="1">
    <citation type="submission" date="2021-03" db="EMBL/GenBank/DDBJ databases">
        <authorList>
            <person name="Tagirdzhanova G."/>
        </authorList>
    </citation>
    <scope>NUCLEOTIDE SEQUENCE</scope>
</reference>
<evidence type="ECO:0000313" key="2">
    <source>
        <dbReference type="Proteomes" id="UP000664521"/>
    </source>
</evidence>
<name>A0A8H3ET68_9LECA</name>